<dbReference type="Proteomes" id="UP000233778">
    <property type="component" value="Chromosome"/>
</dbReference>
<feature type="region of interest" description="Disordered" evidence="1">
    <location>
        <begin position="47"/>
        <end position="68"/>
    </location>
</feature>
<dbReference type="OrthoDB" id="9982259at2"/>
<accession>A0A2I5T2J4</accession>
<evidence type="ECO:0000313" key="4">
    <source>
        <dbReference type="EMBL" id="AUH03115.1"/>
    </source>
</evidence>
<dbReference type="Proteomes" id="UP000017700">
    <property type="component" value="Chromosome"/>
</dbReference>
<keyword evidence="2" id="KW-0732">Signal</keyword>
<evidence type="ECO:0000313" key="6">
    <source>
        <dbReference type="Proteomes" id="UP000233778"/>
    </source>
</evidence>
<name>A0A2I5T2J4_SERS3</name>
<evidence type="ECO:0000313" key="5">
    <source>
        <dbReference type="Proteomes" id="UP000017700"/>
    </source>
</evidence>
<gene>
    <name evidence="3" type="ORF">CWC46_02575</name>
    <name evidence="4" type="ORF">Ser39006_002575</name>
</gene>
<feature type="signal peptide" evidence="2">
    <location>
        <begin position="1"/>
        <end position="21"/>
    </location>
</feature>
<feature type="compositionally biased region" description="Basic and acidic residues" evidence="1">
    <location>
        <begin position="52"/>
        <end position="61"/>
    </location>
</feature>
<reference evidence="4 5" key="1">
    <citation type="journal article" date="2013" name="Genome Announc.">
        <title>Draft genome sequence of Serratia sp. strain ATCC 39006, a model bacterium for analysis of the biosynthesis and regulation of prodigiosin, a carbapenem, and gas vesicles.</title>
        <authorList>
            <person name="Fineran P.C."/>
            <person name="Iglesias Cans M.C."/>
            <person name="Ramsay J.P."/>
            <person name="Wilf N.M."/>
            <person name="Cossyleon D."/>
            <person name="McNeil M.B."/>
            <person name="Williamson N.R."/>
            <person name="Monson R.E."/>
            <person name="Becher S.A."/>
            <person name="Stanton J.A."/>
            <person name="Brugger K."/>
            <person name="Brown S.D."/>
            <person name="Salmond G.P."/>
        </authorList>
    </citation>
    <scope>NUCLEOTIDE SEQUENCE [LARGE SCALE GENOMIC DNA]</scope>
    <source>
        <strain evidence="4">ATCC 39006</strain>
        <strain evidence="5">ATCC 39006 / SC 11482</strain>
    </source>
</reference>
<dbReference type="KEGG" id="sera:Ser39006_002575"/>
<dbReference type="AlphaFoldDB" id="A0A2I5T2J4"/>
<reference evidence="4" key="4">
    <citation type="submission" date="2017-11" db="EMBL/GenBank/DDBJ databases">
        <title>Complete genome sequence of Serratia sp. ATCC 39006.</title>
        <authorList>
            <person name="Hampton H.G."/>
            <person name="Jackson S.A."/>
            <person name="Jauregui R."/>
            <person name="Poulter G.T.M."/>
            <person name="Salmond G.P.C."/>
            <person name="Fineran P.C."/>
        </authorList>
    </citation>
    <scope>NUCLEOTIDE SEQUENCE</scope>
    <source>
        <strain evidence="4">ATCC 39006</strain>
    </source>
</reference>
<dbReference type="EMBL" id="CP025084">
    <property type="protein sequence ID" value="AUH03115.1"/>
    <property type="molecule type" value="Genomic_DNA"/>
</dbReference>
<feature type="chain" id="PRO_5036318100" evidence="2">
    <location>
        <begin position="22"/>
        <end position="68"/>
    </location>
</feature>
<evidence type="ECO:0000256" key="2">
    <source>
        <dbReference type="SAM" id="SignalP"/>
    </source>
</evidence>
<organism evidence="4 5">
    <name type="scientific">Serratia sp. (strain ATCC 39006)</name>
    <name type="common">Prodigiosinella confusarubida</name>
    <dbReference type="NCBI Taxonomy" id="104623"/>
    <lineage>
        <taxon>Bacteria</taxon>
        <taxon>Pseudomonadati</taxon>
        <taxon>Pseudomonadota</taxon>
        <taxon>Gammaproteobacteria</taxon>
        <taxon>Enterobacterales</taxon>
        <taxon>Pectobacteriaceae</taxon>
        <taxon>Prodigiosinella</taxon>
    </lineage>
</organism>
<reference evidence="4" key="2">
    <citation type="submission" date="2013-09" db="EMBL/GenBank/DDBJ databases">
        <authorList>
            <person name="Wang G."/>
            <person name="Yang Y."/>
            <person name="Su Y."/>
        </authorList>
    </citation>
    <scope>NUCLEOTIDE SEQUENCE</scope>
    <source>
        <strain evidence="4">ATCC 39006</strain>
    </source>
</reference>
<evidence type="ECO:0000313" key="3">
    <source>
        <dbReference type="EMBL" id="AUG98800.1"/>
    </source>
</evidence>
<reference evidence="3 6" key="3">
    <citation type="submission" date="2017-11" db="EMBL/GenBank/DDBJ databases">
        <title>Complete genome sequence of Serratia sp. ATCC 39006 LacA.</title>
        <authorList>
            <person name="Hampton H.G."/>
            <person name="Jackson S.A."/>
            <person name="Jauregui R."/>
            <person name="Poulter G.T.M."/>
            <person name="Salmond G.P.C."/>
            <person name="Fineran P.C."/>
        </authorList>
    </citation>
    <scope>NUCLEOTIDE SEQUENCE [LARGE SCALE GENOMIC DNA]</scope>
    <source>
        <strain evidence="3 6">ATCC 39006</strain>
    </source>
</reference>
<sequence length="68" mass="7503">MKISETITAVFFLFISIGAMAAVPTSHAMVGESRNHNGFKSHFNIADTAEMPDERRDDPWHGSHLTSS</sequence>
<proteinExistence type="predicted"/>
<keyword evidence="5" id="KW-1185">Reference proteome</keyword>
<dbReference type="RefSeq" id="WP_021013759.1">
    <property type="nucleotide sequence ID" value="NZ_CP025084.1"/>
</dbReference>
<dbReference type="KEGG" id="serq:CWC46_02575"/>
<evidence type="ECO:0000256" key="1">
    <source>
        <dbReference type="SAM" id="MobiDB-lite"/>
    </source>
</evidence>
<dbReference type="EMBL" id="CP025085">
    <property type="protein sequence ID" value="AUG98800.1"/>
    <property type="molecule type" value="Genomic_DNA"/>
</dbReference>
<protein>
    <submittedName>
        <fullName evidence="4">Uncharacterized protein</fullName>
    </submittedName>
</protein>